<evidence type="ECO:0000256" key="1">
    <source>
        <dbReference type="SAM" id="Phobius"/>
    </source>
</evidence>
<evidence type="ECO:0000313" key="4">
    <source>
        <dbReference type="Proteomes" id="UP000321379"/>
    </source>
</evidence>
<comment type="caution">
    <text evidence="3">The sequence shown here is derived from an EMBL/GenBank/DDBJ whole genome shotgun (WGS) entry which is preliminary data.</text>
</comment>
<dbReference type="Pfam" id="PF01757">
    <property type="entry name" value="Acyl_transf_3"/>
    <property type="match status" value="1"/>
</dbReference>
<dbReference type="RefSeq" id="WP_147782127.1">
    <property type="nucleotide sequence ID" value="NZ_VRMG01000004.1"/>
</dbReference>
<dbReference type="Proteomes" id="UP000321379">
    <property type="component" value="Unassembled WGS sequence"/>
</dbReference>
<feature type="transmembrane region" description="Helical" evidence="1">
    <location>
        <begin position="85"/>
        <end position="103"/>
    </location>
</feature>
<dbReference type="InterPro" id="IPR050879">
    <property type="entry name" value="Acyltransferase_3"/>
</dbReference>
<feature type="transmembrane region" description="Helical" evidence="1">
    <location>
        <begin position="168"/>
        <end position="189"/>
    </location>
</feature>
<dbReference type="EMBL" id="VRMG01000004">
    <property type="protein sequence ID" value="TXN31878.1"/>
    <property type="molecule type" value="Genomic_DNA"/>
</dbReference>
<dbReference type="PANTHER" id="PTHR23028:SF53">
    <property type="entry name" value="ACYL_TRANSF_3 DOMAIN-CONTAINING PROTEIN"/>
    <property type="match status" value="1"/>
</dbReference>
<feature type="domain" description="Acyltransferase 3" evidence="2">
    <location>
        <begin position="19"/>
        <end position="340"/>
    </location>
</feature>
<feature type="transmembrane region" description="Helical" evidence="1">
    <location>
        <begin position="231"/>
        <end position="251"/>
    </location>
</feature>
<keyword evidence="4" id="KW-1185">Reference proteome</keyword>
<keyword evidence="1" id="KW-1133">Transmembrane helix</keyword>
<feature type="transmembrane region" description="Helical" evidence="1">
    <location>
        <begin position="209"/>
        <end position="224"/>
    </location>
</feature>
<feature type="transmembrane region" description="Helical" evidence="1">
    <location>
        <begin position="326"/>
        <end position="345"/>
    </location>
</feature>
<dbReference type="GO" id="GO:0009103">
    <property type="term" value="P:lipopolysaccharide biosynthetic process"/>
    <property type="evidence" value="ECO:0007669"/>
    <property type="project" value="TreeGrafter"/>
</dbReference>
<keyword evidence="1" id="KW-0472">Membrane</keyword>
<dbReference type="PANTHER" id="PTHR23028">
    <property type="entry name" value="ACETYLTRANSFERASE"/>
    <property type="match status" value="1"/>
</dbReference>
<feature type="transmembrane region" description="Helical" evidence="1">
    <location>
        <begin position="141"/>
        <end position="161"/>
    </location>
</feature>
<gene>
    <name evidence="3" type="ORF">FVP33_02840</name>
</gene>
<sequence>MSPPRVEAANEPVGHAYNPALDGLRAVAILAVVAQHAGIPGLDGYHGVTLFFVISGYLITGLLLKEHDRSGGIRLARFYGRRFARLAPALIVVVAATCLWLVVTREPIASYWGGILGSLTFTTDLIQPFFGNGSVGHYFQWSWSLGVEELFYLVWPMSLILLARWHRFAAAVTVLVAGVVGCWALRAFLISDGMSHNRFYFAPDTNADALLLGALLALVLLRWPRSRALRLAGRIAGPLGLLALVALVWPYSGDAMVHIDKGAFGQAALASAALVLWMATSPAGRVGAILSWPPVVLVGKLSYGIYLWNLLTIFVLASIVHHSPIHSWWGIAWFAVLIGVAYLSWRFVETPLRTRWAPVASP</sequence>
<keyword evidence="1" id="KW-0812">Transmembrane</keyword>
<keyword evidence="3" id="KW-0012">Acyltransferase</keyword>
<dbReference type="GO" id="GO:0016020">
    <property type="term" value="C:membrane"/>
    <property type="evidence" value="ECO:0007669"/>
    <property type="project" value="TreeGrafter"/>
</dbReference>
<feature type="transmembrane region" description="Helical" evidence="1">
    <location>
        <begin position="45"/>
        <end position="64"/>
    </location>
</feature>
<reference evidence="3 4" key="1">
    <citation type="submission" date="2019-08" db="EMBL/GenBank/DDBJ databases">
        <title>Bacterial whole genome sequence for Glaciihabitans sp. CHu50b-6-2.</title>
        <authorList>
            <person name="Jin L."/>
        </authorList>
    </citation>
    <scope>NUCLEOTIDE SEQUENCE [LARGE SCALE GENOMIC DNA]</scope>
    <source>
        <strain evidence="3 4">CHu50b-6-2</strain>
    </source>
</reference>
<feature type="transmembrane region" description="Helical" evidence="1">
    <location>
        <begin position="301"/>
        <end position="320"/>
    </location>
</feature>
<accession>A0A5C8UW47</accession>
<evidence type="ECO:0000259" key="2">
    <source>
        <dbReference type="Pfam" id="PF01757"/>
    </source>
</evidence>
<protein>
    <submittedName>
        <fullName evidence="3">Acyltransferase</fullName>
    </submittedName>
</protein>
<name>A0A5C8UW47_9MICO</name>
<dbReference type="AlphaFoldDB" id="A0A5C8UW47"/>
<proteinExistence type="predicted"/>
<dbReference type="InterPro" id="IPR002656">
    <property type="entry name" value="Acyl_transf_3_dom"/>
</dbReference>
<organism evidence="3 4">
    <name type="scientific">Lacisediminihabitans profunda</name>
    <dbReference type="NCBI Taxonomy" id="2594790"/>
    <lineage>
        <taxon>Bacteria</taxon>
        <taxon>Bacillati</taxon>
        <taxon>Actinomycetota</taxon>
        <taxon>Actinomycetes</taxon>
        <taxon>Micrococcales</taxon>
        <taxon>Microbacteriaceae</taxon>
        <taxon>Lacisediminihabitans</taxon>
    </lineage>
</organism>
<evidence type="ECO:0000313" key="3">
    <source>
        <dbReference type="EMBL" id="TXN31878.1"/>
    </source>
</evidence>
<keyword evidence="3" id="KW-0808">Transferase</keyword>
<dbReference type="GO" id="GO:0016747">
    <property type="term" value="F:acyltransferase activity, transferring groups other than amino-acyl groups"/>
    <property type="evidence" value="ECO:0007669"/>
    <property type="project" value="InterPro"/>
</dbReference>
<feature type="transmembrane region" description="Helical" evidence="1">
    <location>
        <begin position="263"/>
        <end position="280"/>
    </location>
</feature>